<evidence type="ECO:0000313" key="2">
    <source>
        <dbReference type="EMBL" id="EKY24449.1"/>
    </source>
</evidence>
<protein>
    <submittedName>
        <fullName evidence="2">Putative membrane-bound metal-dependent hydrolase</fullName>
    </submittedName>
</protein>
<keyword evidence="3" id="KW-1185">Reference proteome</keyword>
<feature type="transmembrane region" description="Helical" evidence="1">
    <location>
        <begin position="50"/>
        <end position="68"/>
    </location>
</feature>
<proteinExistence type="predicted"/>
<dbReference type="STRING" id="545697.HMPREF0216_02672"/>
<dbReference type="HOGENOM" id="CLU_097802_3_2_9"/>
<dbReference type="Proteomes" id="UP000010420">
    <property type="component" value="Unassembled WGS sequence"/>
</dbReference>
<dbReference type="GO" id="GO:0016787">
    <property type="term" value="F:hydrolase activity"/>
    <property type="evidence" value="ECO:0007669"/>
    <property type="project" value="UniProtKB-KW"/>
</dbReference>
<reference evidence="2 3" key="1">
    <citation type="submission" date="2012-05" db="EMBL/GenBank/DDBJ databases">
        <authorList>
            <person name="Weinstock G."/>
            <person name="Sodergren E."/>
            <person name="Lobos E.A."/>
            <person name="Fulton L."/>
            <person name="Fulton R."/>
            <person name="Courtney L."/>
            <person name="Fronick C."/>
            <person name="O'Laughlin M."/>
            <person name="Godfrey J."/>
            <person name="Wilson R.M."/>
            <person name="Miner T."/>
            <person name="Farmer C."/>
            <person name="Delehaunty K."/>
            <person name="Cordes M."/>
            <person name="Minx P."/>
            <person name="Tomlinson C."/>
            <person name="Chen J."/>
            <person name="Wollam A."/>
            <person name="Pepin K.H."/>
            <person name="Bhonagiri V."/>
            <person name="Zhang X."/>
            <person name="Suruliraj S."/>
            <person name="Warren W."/>
            <person name="Mitreva M."/>
            <person name="Mardis E.R."/>
            <person name="Wilson R.K."/>
        </authorList>
    </citation>
    <scope>NUCLEOTIDE SEQUENCE [LARGE SCALE GENOMIC DNA]</scope>
    <source>
        <strain evidence="2 3">DSM 1785</strain>
    </source>
</reference>
<dbReference type="PANTHER" id="PTHR35531">
    <property type="entry name" value="INNER MEMBRANE PROTEIN YBCI-RELATED"/>
    <property type="match status" value="1"/>
</dbReference>
<accession>L1Q905</accession>
<evidence type="ECO:0000313" key="3">
    <source>
        <dbReference type="Proteomes" id="UP000010420"/>
    </source>
</evidence>
<comment type="caution">
    <text evidence="2">The sequence shown here is derived from an EMBL/GenBank/DDBJ whole genome shotgun (WGS) entry which is preliminary data.</text>
</comment>
<keyword evidence="1" id="KW-0812">Transmembrane</keyword>
<sequence>MTSKTHVSLGVAFAAPLVTTYSYNIEYILVALIGAIAADFDVNLPIKHRTWTHSILALSISTIILSTFDKSIALFWFVGYSTHLVADSFTKMGVPFFYPFIKENYGLKLCTTGKTTDILIRYIALIAIFYFCYIYILNTVNFNFLLGLQ</sequence>
<dbReference type="InterPro" id="IPR007404">
    <property type="entry name" value="YdjM-like"/>
</dbReference>
<dbReference type="AlphaFoldDB" id="L1Q905"/>
<dbReference type="eggNOG" id="COG1988">
    <property type="taxonomic scope" value="Bacteria"/>
</dbReference>
<name>L1Q905_9CLOT</name>
<feature type="transmembrane region" description="Helical" evidence="1">
    <location>
        <begin position="119"/>
        <end position="136"/>
    </location>
</feature>
<keyword evidence="2" id="KW-0378">Hydrolase</keyword>
<evidence type="ECO:0000256" key="1">
    <source>
        <dbReference type="SAM" id="Phobius"/>
    </source>
</evidence>
<feature type="transmembrane region" description="Helical" evidence="1">
    <location>
        <begin position="20"/>
        <end position="38"/>
    </location>
</feature>
<dbReference type="PATRIC" id="fig|545697.3.peg.2627"/>
<keyword evidence="1" id="KW-1133">Transmembrane helix</keyword>
<gene>
    <name evidence="2" type="ORF">HMPREF0216_02672</name>
</gene>
<dbReference type="PANTHER" id="PTHR35531:SF1">
    <property type="entry name" value="INNER MEMBRANE PROTEIN YBCI-RELATED"/>
    <property type="match status" value="1"/>
</dbReference>
<dbReference type="EMBL" id="AMEZ01000084">
    <property type="protein sequence ID" value="EKY24449.1"/>
    <property type="molecule type" value="Genomic_DNA"/>
</dbReference>
<keyword evidence="1" id="KW-0472">Membrane</keyword>
<dbReference type="RefSeq" id="WP_005214706.1">
    <property type="nucleotide sequence ID" value="NZ_KB291674.1"/>
</dbReference>
<dbReference type="Pfam" id="PF04307">
    <property type="entry name" value="YdjM"/>
    <property type="match status" value="1"/>
</dbReference>
<organism evidence="2 3">
    <name type="scientific">Clostridium celatum DSM 1785</name>
    <dbReference type="NCBI Taxonomy" id="545697"/>
    <lineage>
        <taxon>Bacteria</taxon>
        <taxon>Bacillati</taxon>
        <taxon>Bacillota</taxon>
        <taxon>Clostridia</taxon>
        <taxon>Eubacteriales</taxon>
        <taxon>Clostridiaceae</taxon>
        <taxon>Clostridium</taxon>
    </lineage>
</organism>